<dbReference type="PANTHER" id="PTHR45812:SF1">
    <property type="entry name" value="DNA POLYMERASE ZETA CATALYTIC SUBUNIT"/>
    <property type="match status" value="1"/>
</dbReference>
<gene>
    <name evidence="7" type="ORF">AV274_2972</name>
</gene>
<evidence type="ECO:0000313" key="7">
    <source>
        <dbReference type="EMBL" id="OAO15313.1"/>
    </source>
</evidence>
<dbReference type="InterPro" id="IPR006172">
    <property type="entry name" value="DNA-dir_DNA_pol_B"/>
</dbReference>
<dbReference type="InterPro" id="IPR030559">
    <property type="entry name" value="PolZ_Rev3"/>
</dbReference>
<evidence type="ECO:0000256" key="2">
    <source>
        <dbReference type="ARBA" id="ARBA00012417"/>
    </source>
</evidence>
<dbReference type="InterPro" id="IPR023211">
    <property type="entry name" value="DNA_pol_palm_dom_sf"/>
</dbReference>
<feature type="domain" description="DNA-directed DNA polymerase family B multifunctional" evidence="6">
    <location>
        <begin position="92"/>
        <end position="498"/>
    </location>
</feature>
<dbReference type="GO" id="GO:0000724">
    <property type="term" value="P:double-strand break repair via homologous recombination"/>
    <property type="evidence" value="ECO:0007669"/>
    <property type="project" value="TreeGrafter"/>
</dbReference>
<evidence type="ECO:0000256" key="5">
    <source>
        <dbReference type="ARBA" id="ARBA00022932"/>
    </source>
</evidence>
<dbReference type="Gene3D" id="1.10.287.690">
    <property type="entry name" value="Helix hairpin bin"/>
    <property type="match status" value="1"/>
</dbReference>
<keyword evidence="5" id="KW-0239">DNA-directed DNA polymerase</keyword>
<evidence type="ECO:0000256" key="1">
    <source>
        <dbReference type="ARBA" id="ARBA00005755"/>
    </source>
</evidence>
<proteinExistence type="inferred from homology"/>
<dbReference type="Pfam" id="PF00136">
    <property type="entry name" value="DNA_pol_B"/>
    <property type="match status" value="1"/>
</dbReference>
<name>A0A196SE85_BLAHN</name>
<dbReference type="OrthoDB" id="2414538at2759"/>
<keyword evidence="8" id="KW-1185">Reference proteome</keyword>
<reference evidence="7 8" key="1">
    <citation type="submission" date="2016-05" db="EMBL/GenBank/DDBJ databases">
        <title>Nuclear genome of Blastocystis sp. subtype 1 NandII.</title>
        <authorList>
            <person name="Gentekaki E."/>
            <person name="Curtis B."/>
            <person name="Stairs C."/>
            <person name="Eme L."/>
            <person name="Herman E."/>
            <person name="Klimes V."/>
            <person name="Arias M.C."/>
            <person name="Elias M."/>
            <person name="Hilliou F."/>
            <person name="Klute M."/>
            <person name="Malik S.-B."/>
            <person name="Pightling A."/>
            <person name="Rachubinski R."/>
            <person name="Salas D."/>
            <person name="Schlacht A."/>
            <person name="Suga H."/>
            <person name="Archibald J."/>
            <person name="Ball S.G."/>
            <person name="Clark G."/>
            <person name="Dacks J."/>
            <person name="Van Der Giezen M."/>
            <person name="Tsaousis A."/>
            <person name="Roger A."/>
        </authorList>
    </citation>
    <scope>NUCLEOTIDE SEQUENCE [LARGE SCALE GENOMIC DNA]</scope>
    <source>
        <strain evidence="8">ATCC 50177 / NandII</strain>
    </source>
</reference>
<dbReference type="EC" id="2.7.7.7" evidence="2"/>
<accession>A0A196SE85</accession>
<keyword evidence="4" id="KW-0548">Nucleotidyltransferase</keyword>
<dbReference type="Proteomes" id="UP000078348">
    <property type="component" value="Unassembled WGS sequence"/>
</dbReference>
<dbReference type="Gene3D" id="3.90.1600.10">
    <property type="entry name" value="Palm domain of DNA polymerase"/>
    <property type="match status" value="1"/>
</dbReference>
<dbReference type="GO" id="GO:0003677">
    <property type="term" value="F:DNA binding"/>
    <property type="evidence" value="ECO:0007669"/>
    <property type="project" value="InterPro"/>
</dbReference>
<sequence>MMSVTNVVLRGGEEEAWSRHSVCSVEGDILVSNIVRREEGSGEYLIPSLQQLKKKVERVFGVQPSVVLSEAREGVSVNEKHEKQLAQQAPAVSIPLVMEPRSGLYRSPVVVMDFQSLYPSVMIAYNLCLSTCLGSVDRKSGVGVYAAGVSEVKAALEKGFHVAPTGCVFVDKSVREGIVVKMVSEILRMRVLLKNVLRANRHHPLYEHYASILEFNQNALKMVVNTTYGYINAGFSGRMPNAQIGDAIVEYGRVVLTRSIAFVRREHPEVEVVYADTDSMFLHCPGMQREEAFALGRRLEEEVSRLFPAPIRLKFEKVYQPCVLVTKKRYTGYCYSGEGEAPVVEGKGIEMIRSDQCAYVKWVSEEVLRRVFGGCSETQLREFVQGEFRRLLANEVAVPELVLWREVRMGSYKETDGVNHLPPAAVVSVDAMAQDEREMPLYREKVPYVVVVGGPNSRLRDQVVSPSVLLSEGGASYHVNSEYYITKHVVPVLNRLLEVFRMDAGVWFRTLRDLPAPLALPTPAGQTSSSRSSREKRIDGFYASGVCVVCGGRGGEVVCEACAKRGGVVMGMVCEWIRDVEERLCVAKKKCALCVGVEDIEDVACENLYCPNCFARRELERRHEECVFLQRVVNEVLERV</sequence>
<dbReference type="PROSITE" id="PS00116">
    <property type="entry name" value="DNA_POLYMERASE_B"/>
    <property type="match status" value="1"/>
</dbReference>
<dbReference type="GO" id="GO:0000166">
    <property type="term" value="F:nucleotide binding"/>
    <property type="evidence" value="ECO:0007669"/>
    <property type="project" value="InterPro"/>
</dbReference>
<dbReference type="GO" id="GO:0016035">
    <property type="term" value="C:zeta DNA polymerase complex"/>
    <property type="evidence" value="ECO:0007669"/>
    <property type="project" value="InterPro"/>
</dbReference>
<dbReference type="SUPFAM" id="SSF56672">
    <property type="entry name" value="DNA/RNA polymerases"/>
    <property type="match status" value="1"/>
</dbReference>
<dbReference type="PRINTS" id="PR00106">
    <property type="entry name" value="DNAPOLB"/>
</dbReference>
<keyword evidence="3" id="KW-0808">Transferase</keyword>
<dbReference type="InterPro" id="IPR043502">
    <property type="entry name" value="DNA/RNA_pol_sf"/>
</dbReference>
<dbReference type="InterPro" id="IPR042087">
    <property type="entry name" value="DNA_pol_B_thumb"/>
</dbReference>
<dbReference type="PANTHER" id="PTHR45812">
    <property type="entry name" value="DNA POLYMERASE ZETA CATALYTIC SUBUNIT"/>
    <property type="match status" value="1"/>
</dbReference>
<dbReference type="GO" id="GO:0042276">
    <property type="term" value="P:error-prone translesion synthesis"/>
    <property type="evidence" value="ECO:0007669"/>
    <property type="project" value="TreeGrafter"/>
</dbReference>
<evidence type="ECO:0000256" key="3">
    <source>
        <dbReference type="ARBA" id="ARBA00022679"/>
    </source>
</evidence>
<dbReference type="Gene3D" id="1.10.132.60">
    <property type="entry name" value="DNA polymerase family B, C-terminal domain"/>
    <property type="match status" value="1"/>
</dbReference>
<dbReference type="InterPro" id="IPR006134">
    <property type="entry name" value="DNA-dir_DNA_pol_B_multi_dom"/>
</dbReference>
<evidence type="ECO:0000259" key="6">
    <source>
        <dbReference type="Pfam" id="PF00136"/>
    </source>
</evidence>
<dbReference type="STRING" id="478820.A0A196SE85"/>
<comment type="caution">
    <text evidence="7">The sequence shown here is derived from an EMBL/GenBank/DDBJ whole genome shotgun (WGS) entry which is preliminary data.</text>
</comment>
<organism evidence="7 8">
    <name type="scientific">Blastocystis sp. subtype 1 (strain ATCC 50177 / NandII)</name>
    <dbReference type="NCBI Taxonomy" id="478820"/>
    <lineage>
        <taxon>Eukaryota</taxon>
        <taxon>Sar</taxon>
        <taxon>Stramenopiles</taxon>
        <taxon>Bigyra</taxon>
        <taxon>Opalozoa</taxon>
        <taxon>Opalinata</taxon>
        <taxon>Blastocystidae</taxon>
        <taxon>Blastocystis</taxon>
    </lineage>
</organism>
<protein>
    <recommendedName>
        <fullName evidence="2">DNA-directed DNA polymerase</fullName>
        <ecNumber evidence="2">2.7.7.7</ecNumber>
    </recommendedName>
</protein>
<dbReference type="GO" id="GO:0003887">
    <property type="term" value="F:DNA-directed DNA polymerase activity"/>
    <property type="evidence" value="ECO:0007669"/>
    <property type="project" value="UniProtKB-KW"/>
</dbReference>
<dbReference type="AlphaFoldDB" id="A0A196SE85"/>
<comment type="similarity">
    <text evidence="1">Belongs to the DNA polymerase type-B family.</text>
</comment>
<evidence type="ECO:0000313" key="8">
    <source>
        <dbReference type="Proteomes" id="UP000078348"/>
    </source>
</evidence>
<dbReference type="GO" id="GO:0005634">
    <property type="term" value="C:nucleus"/>
    <property type="evidence" value="ECO:0007669"/>
    <property type="project" value="TreeGrafter"/>
</dbReference>
<dbReference type="InterPro" id="IPR017964">
    <property type="entry name" value="DNA-dir_DNA_pol_B_CS"/>
</dbReference>
<dbReference type="EMBL" id="LXWW01000154">
    <property type="protein sequence ID" value="OAO15313.1"/>
    <property type="molecule type" value="Genomic_DNA"/>
</dbReference>
<evidence type="ECO:0000256" key="4">
    <source>
        <dbReference type="ARBA" id="ARBA00022695"/>
    </source>
</evidence>